<dbReference type="AlphaFoldDB" id="A0A0F9NBF1"/>
<gene>
    <name evidence="1" type="ORF">LCGC14_1282170</name>
</gene>
<sequence length="95" mass="10422">MAKIDRLTITFTSEEQARKFAAEGTSLGERVEVDLADNKEEVLGWFSDEGGAKCQVDTPVDIGEELGAVYLVDERRAAMRVGAEFTVERVDVPDA</sequence>
<name>A0A0F9NBF1_9ZZZZ</name>
<evidence type="ECO:0000313" key="1">
    <source>
        <dbReference type="EMBL" id="KKM86120.1"/>
    </source>
</evidence>
<proteinExistence type="predicted"/>
<comment type="caution">
    <text evidence="1">The sequence shown here is derived from an EMBL/GenBank/DDBJ whole genome shotgun (WGS) entry which is preliminary data.</text>
</comment>
<dbReference type="EMBL" id="LAZR01007303">
    <property type="protein sequence ID" value="KKM86120.1"/>
    <property type="molecule type" value="Genomic_DNA"/>
</dbReference>
<organism evidence="1">
    <name type="scientific">marine sediment metagenome</name>
    <dbReference type="NCBI Taxonomy" id="412755"/>
    <lineage>
        <taxon>unclassified sequences</taxon>
        <taxon>metagenomes</taxon>
        <taxon>ecological metagenomes</taxon>
    </lineage>
</organism>
<reference evidence="1" key="1">
    <citation type="journal article" date="2015" name="Nature">
        <title>Complex archaea that bridge the gap between prokaryotes and eukaryotes.</title>
        <authorList>
            <person name="Spang A."/>
            <person name="Saw J.H."/>
            <person name="Jorgensen S.L."/>
            <person name="Zaremba-Niedzwiedzka K."/>
            <person name="Martijn J."/>
            <person name="Lind A.E."/>
            <person name="van Eijk R."/>
            <person name="Schleper C."/>
            <person name="Guy L."/>
            <person name="Ettema T.J."/>
        </authorList>
    </citation>
    <scope>NUCLEOTIDE SEQUENCE</scope>
</reference>
<protein>
    <submittedName>
        <fullName evidence="1">Uncharacterized protein</fullName>
    </submittedName>
</protein>
<accession>A0A0F9NBF1</accession>